<dbReference type="Gene3D" id="1.10.8.430">
    <property type="entry name" value="Helical domain of apoptotic protease-activating factors"/>
    <property type="match status" value="1"/>
</dbReference>
<keyword evidence="10" id="KW-1185">Reference proteome</keyword>
<accession>A0AAE1Y8T7</accession>
<evidence type="ECO:0000259" key="7">
    <source>
        <dbReference type="Pfam" id="PF00931"/>
    </source>
</evidence>
<dbReference type="Pfam" id="PF00931">
    <property type="entry name" value="NB-ARC"/>
    <property type="match status" value="1"/>
</dbReference>
<dbReference type="Gene3D" id="3.40.50.300">
    <property type="entry name" value="P-loop containing nucleotide triphosphate hydrolases"/>
    <property type="match status" value="1"/>
</dbReference>
<dbReference type="InterPro" id="IPR041118">
    <property type="entry name" value="Rx_N"/>
</dbReference>
<evidence type="ECO:0000259" key="8">
    <source>
        <dbReference type="Pfam" id="PF18052"/>
    </source>
</evidence>
<dbReference type="AlphaFoldDB" id="A0AAE1Y8T7"/>
<dbReference type="SUPFAM" id="SSF52540">
    <property type="entry name" value="P-loop containing nucleoside triphosphate hydrolases"/>
    <property type="match status" value="1"/>
</dbReference>
<dbReference type="InterPro" id="IPR002182">
    <property type="entry name" value="NB-ARC"/>
</dbReference>
<evidence type="ECO:0000256" key="1">
    <source>
        <dbReference type="ARBA" id="ARBA00008894"/>
    </source>
</evidence>
<feature type="domain" description="Disease resistance N-terminal" evidence="8">
    <location>
        <begin position="6"/>
        <end position="98"/>
    </location>
</feature>
<feature type="domain" description="NB-ARC" evidence="7">
    <location>
        <begin position="191"/>
        <end position="359"/>
    </location>
</feature>
<evidence type="ECO:0000256" key="6">
    <source>
        <dbReference type="ARBA" id="ARBA00022840"/>
    </source>
</evidence>
<dbReference type="PANTHER" id="PTHR36766">
    <property type="entry name" value="PLANT BROAD-SPECTRUM MILDEW RESISTANCE PROTEIN RPW8"/>
    <property type="match status" value="1"/>
</dbReference>
<comment type="similarity">
    <text evidence="1">Belongs to the disease resistance NB-LRR family.</text>
</comment>
<keyword evidence="5" id="KW-0611">Plant defense</keyword>
<dbReference type="InterPro" id="IPR027417">
    <property type="entry name" value="P-loop_NTPase"/>
</dbReference>
<comment type="caution">
    <text evidence="9">The sequence shown here is derived from an EMBL/GenBank/DDBJ whole genome shotgun (WGS) entry which is preliminary data.</text>
</comment>
<dbReference type="GO" id="GO:0005524">
    <property type="term" value="F:ATP binding"/>
    <property type="evidence" value="ECO:0007669"/>
    <property type="project" value="UniProtKB-KW"/>
</dbReference>
<keyword evidence="2" id="KW-0433">Leucine-rich repeat</keyword>
<keyword evidence="3" id="KW-0677">Repeat</keyword>
<keyword evidence="4" id="KW-0547">Nucleotide-binding</keyword>
<dbReference type="Pfam" id="PF18052">
    <property type="entry name" value="Rx_N"/>
    <property type="match status" value="1"/>
</dbReference>
<evidence type="ECO:0000313" key="10">
    <source>
        <dbReference type="Proteomes" id="UP001293254"/>
    </source>
</evidence>
<evidence type="ECO:0000256" key="4">
    <source>
        <dbReference type="ARBA" id="ARBA00022741"/>
    </source>
</evidence>
<dbReference type="PANTHER" id="PTHR36766:SF45">
    <property type="entry name" value="NB-ARC DOMAIN-CONTAINING PROTEIN"/>
    <property type="match status" value="1"/>
</dbReference>
<sequence length="427" mass="48128">MADAGVSMVLNRLAPLIEKTVREEVCLLLNADKEAQTLSENLKKIHEVLADAERKGVADPKVKSWLEKLQDITYDIDDVVDEWELENIRQKLEDANDSQASDDIDSWQKKVCSFLESVCLCFKQTLERRSIAKNMKGLNGRLDSVDQEHKDEFKFIPNLGRDSDEDEFKRIITTSFVDVSEIHGRDDDKKTLVSKLLSGSSSGDGVQTISIVGAGGMGKTTLAQLVFNDVSVMNAFEFKIWVCVSDPFDEVKIAKAILEITDRNSSNLTQPQALLQSIEKSISGRKFLLVLDDVWEDDDSKWKHLRACLKKDAPGSRILVTTRKTKVAKIIGTTYMHSLEPLSDSYCWSVLSQIAFRDREETECEMLKETGLEIAKKCKGLPLAAKTIGGLLQFKPSLQDWQDVSREMWGSEEARKDLFPPFKAELQ</sequence>
<keyword evidence="6" id="KW-0067">ATP-binding</keyword>
<dbReference type="EMBL" id="JACGWO010000006">
    <property type="protein sequence ID" value="KAK4425814.1"/>
    <property type="molecule type" value="Genomic_DNA"/>
</dbReference>
<evidence type="ECO:0000256" key="5">
    <source>
        <dbReference type="ARBA" id="ARBA00022821"/>
    </source>
</evidence>
<dbReference type="GO" id="GO:0006952">
    <property type="term" value="P:defense response"/>
    <property type="evidence" value="ECO:0007669"/>
    <property type="project" value="UniProtKB-KW"/>
</dbReference>
<evidence type="ECO:0000256" key="3">
    <source>
        <dbReference type="ARBA" id="ARBA00022737"/>
    </source>
</evidence>
<evidence type="ECO:0000256" key="2">
    <source>
        <dbReference type="ARBA" id="ARBA00022614"/>
    </source>
</evidence>
<dbReference type="Proteomes" id="UP001293254">
    <property type="component" value="Unassembled WGS sequence"/>
</dbReference>
<name>A0AAE1Y8T7_9LAMI</name>
<reference evidence="9" key="2">
    <citation type="journal article" date="2024" name="Plant">
        <title>Genomic evolution and insights into agronomic trait innovations of Sesamum species.</title>
        <authorList>
            <person name="Miao H."/>
            <person name="Wang L."/>
            <person name="Qu L."/>
            <person name="Liu H."/>
            <person name="Sun Y."/>
            <person name="Le M."/>
            <person name="Wang Q."/>
            <person name="Wei S."/>
            <person name="Zheng Y."/>
            <person name="Lin W."/>
            <person name="Duan Y."/>
            <person name="Cao H."/>
            <person name="Xiong S."/>
            <person name="Wang X."/>
            <person name="Wei L."/>
            <person name="Li C."/>
            <person name="Ma Q."/>
            <person name="Ju M."/>
            <person name="Zhao R."/>
            <person name="Li G."/>
            <person name="Mu C."/>
            <person name="Tian Q."/>
            <person name="Mei H."/>
            <person name="Zhang T."/>
            <person name="Gao T."/>
            <person name="Zhang H."/>
        </authorList>
    </citation>
    <scope>NUCLEOTIDE SEQUENCE</scope>
    <source>
        <strain evidence="9">3651</strain>
    </source>
</reference>
<reference evidence="9" key="1">
    <citation type="submission" date="2020-06" db="EMBL/GenBank/DDBJ databases">
        <authorList>
            <person name="Li T."/>
            <person name="Hu X."/>
            <person name="Zhang T."/>
            <person name="Song X."/>
            <person name="Zhang H."/>
            <person name="Dai N."/>
            <person name="Sheng W."/>
            <person name="Hou X."/>
            <person name="Wei L."/>
        </authorList>
    </citation>
    <scope>NUCLEOTIDE SEQUENCE</scope>
    <source>
        <strain evidence="9">3651</strain>
        <tissue evidence="9">Leaf</tissue>
    </source>
</reference>
<dbReference type="FunFam" id="3.40.50.300:FF:001091">
    <property type="entry name" value="Probable disease resistance protein At1g61300"/>
    <property type="match status" value="1"/>
</dbReference>
<dbReference type="PRINTS" id="PR00364">
    <property type="entry name" value="DISEASERSIST"/>
</dbReference>
<dbReference type="Gene3D" id="1.20.5.4130">
    <property type="match status" value="1"/>
</dbReference>
<organism evidence="9 10">
    <name type="scientific">Sesamum alatum</name>
    <dbReference type="NCBI Taxonomy" id="300844"/>
    <lineage>
        <taxon>Eukaryota</taxon>
        <taxon>Viridiplantae</taxon>
        <taxon>Streptophyta</taxon>
        <taxon>Embryophyta</taxon>
        <taxon>Tracheophyta</taxon>
        <taxon>Spermatophyta</taxon>
        <taxon>Magnoliopsida</taxon>
        <taxon>eudicotyledons</taxon>
        <taxon>Gunneridae</taxon>
        <taxon>Pentapetalae</taxon>
        <taxon>asterids</taxon>
        <taxon>lamiids</taxon>
        <taxon>Lamiales</taxon>
        <taxon>Pedaliaceae</taxon>
        <taxon>Sesamum</taxon>
    </lineage>
</organism>
<evidence type="ECO:0000313" key="9">
    <source>
        <dbReference type="EMBL" id="KAK4425814.1"/>
    </source>
</evidence>
<dbReference type="InterPro" id="IPR042197">
    <property type="entry name" value="Apaf_helical"/>
</dbReference>
<gene>
    <name evidence="9" type="ORF">Salat_1775400</name>
</gene>
<protein>
    <submittedName>
        <fullName evidence="9">Disease resistance protein RGA3</fullName>
    </submittedName>
</protein>
<dbReference type="GO" id="GO:0043531">
    <property type="term" value="F:ADP binding"/>
    <property type="evidence" value="ECO:0007669"/>
    <property type="project" value="InterPro"/>
</dbReference>
<proteinExistence type="inferred from homology"/>